<dbReference type="InterPro" id="IPR029058">
    <property type="entry name" value="AB_hydrolase_fold"/>
</dbReference>
<sequence length="333" mass="36863">MLKKLALSLCLPLMLSTTAVTAAPLISDPVALMQSILQQERAWAGLETKTIKVEDFTFAYSEGGPKTAPTVLLVHGFSGSRDNWNRVARKLTKKYRVIALDLPGHGDTITPPTYEYTLANLSESVRKFVTAMGIQKDLNIAGHSLGGGISVLYSALYFLEVRSVLLVDTAGVYANAGNSLITKPQELSKLLARKPGDFERLVTQFATYSPPFVPKELMEGYEKIHMRRLAEQEKLMAGLTEQMKWYTPDTFQTGLRTLEAPVLVVWGDKDAIIGVEAVEEIKKNLKDGEYLILNDVGHTPILEADYPVSEAYIKFLDRVQKMPNKFAPATPAK</sequence>
<dbReference type="RefSeq" id="WP_107864110.1">
    <property type="nucleotide sequence ID" value="NZ_QAON01000001.1"/>
</dbReference>
<organism evidence="3 4">
    <name type="scientific">Agitococcus lubricus</name>
    <dbReference type="NCBI Taxonomy" id="1077255"/>
    <lineage>
        <taxon>Bacteria</taxon>
        <taxon>Pseudomonadati</taxon>
        <taxon>Pseudomonadota</taxon>
        <taxon>Gammaproteobacteria</taxon>
        <taxon>Moraxellales</taxon>
        <taxon>Moraxellaceae</taxon>
        <taxon>Agitococcus</taxon>
    </lineage>
</organism>
<evidence type="ECO:0000313" key="4">
    <source>
        <dbReference type="Proteomes" id="UP000244223"/>
    </source>
</evidence>
<dbReference type="Proteomes" id="UP000244223">
    <property type="component" value="Unassembled WGS sequence"/>
</dbReference>
<dbReference type="SUPFAM" id="SSF53474">
    <property type="entry name" value="alpha/beta-Hydrolases"/>
    <property type="match status" value="1"/>
</dbReference>
<gene>
    <name evidence="3" type="ORF">C8N29_101155</name>
</gene>
<accession>A0A2T5J3K4</accession>
<evidence type="ECO:0000256" key="1">
    <source>
        <dbReference type="SAM" id="SignalP"/>
    </source>
</evidence>
<keyword evidence="4" id="KW-1185">Reference proteome</keyword>
<dbReference type="AlphaFoldDB" id="A0A2T5J3K4"/>
<evidence type="ECO:0000259" key="2">
    <source>
        <dbReference type="Pfam" id="PF00561"/>
    </source>
</evidence>
<protein>
    <submittedName>
        <fullName evidence="3">Triacylglycerol lipase</fullName>
    </submittedName>
</protein>
<dbReference type="Pfam" id="PF00561">
    <property type="entry name" value="Abhydrolase_1"/>
    <property type="match status" value="1"/>
</dbReference>
<dbReference type="PRINTS" id="PR00111">
    <property type="entry name" value="ABHYDROLASE"/>
</dbReference>
<dbReference type="OrthoDB" id="252464at2"/>
<dbReference type="Gene3D" id="3.40.50.1820">
    <property type="entry name" value="alpha/beta hydrolase"/>
    <property type="match status" value="1"/>
</dbReference>
<evidence type="ECO:0000313" key="3">
    <source>
        <dbReference type="EMBL" id="PTQ91083.1"/>
    </source>
</evidence>
<feature type="chain" id="PRO_5015744124" evidence="1">
    <location>
        <begin position="23"/>
        <end position="333"/>
    </location>
</feature>
<dbReference type="InterPro" id="IPR000073">
    <property type="entry name" value="AB_hydrolase_1"/>
</dbReference>
<keyword evidence="1" id="KW-0732">Signal</keyword>
<dbReference type="PANTHER" id="PTHR43798:SF33">
    <property type="entry name" value="HYDROLASE, PUTATIVE (AFU_ORTHOLOGUE AFUA_2G14860)-RELATED"/>
    <property type="match status" value="1"/>
</dbReference>
<comment type="caution">
    <text evidence="3">The sequence shown here is derived from an EMBL/GenBank/DDBJ whole genome shotgun (WGS) entry which is preliminary data.</text>
</comment>
<name>A0A2T5J3K4_9GAMM</name>
<dbReference type="EMBL" id="QAON01000001">
    <property type="protein sequence ID" value="PTQ91083.1"/>
    <property type="molecule type" value="Genomic_DNA"/>
</dbReference>
<dbReference type="InterPro" id="IPR050266">
    <property type="entry name" value="AB_hydrolase_sf"/>
</dbReference>
<reference evidence="3 4" key="1">
    <citation type="submission" date="2018-04" db="EMBL/GenBank/DDBJ databases">
        <title>Genomic Encyclopedia of Archaeal and Bacterial Type Strains, Phase II (KMG-II): from individual species to whole genera.</title>
        <authorList>
            <person name="Goeker M."/>
        </authorList>
    </citation>
    <scope>NUCLEOTIDE SEQUENCE [LARGE SCALE GENOMIC DNA]</scope>
    <source>
        <strain evidence="3 4">DSM 5822</strain>
    </source>
</reference>
<dbReference type="PANTHER" id="PTHR43798">
    <property type="entry name" value="MONOACYLGLYCEROL LIPASE"/>
    <property type="match status" value="1"/>
</dbReference>
<feature type="signal peptide" evidence="1">
    <location>
        <begin position="1"/>
        <end position="22"/>
    </location>
</feature>
<feature type="domain" description="AB hydrolase-1" evidence="2">
    <location>
        <begin position="69"/>
        <end position="304"/>
    </location>
</feature>
<proteinExistence type="predicted"/>
<dbReference type="GO" id="GO:0016020">
    <property type="term" value="C:membrane"/>
    <property type="evidence" value="ECO:0007669"/>
    <property type="project" value="TreeGrafter"/>
</dbReference>